<evidence type="ECO:0000256" key="3">
    <source>
        <dbReference type="ARBA" id="ARBA00023125"/>
    </source>
</evidence>
<dbReference type="Gene3D" id="1.25.40.10">
    <property type="entry name" value="Tetratricopeptide repeat domain"/>
    <property type="match status" value="2"/>
</dbReference>
<keyword evidence="5" id="KW-0802">TPR repeat</keyword>
<feature type="repeat" description="TPR" evidence="5">
    <location>
        <begin position="738"/>
        <end position="771"/>
    </location>
</feature>
<dbReference type="Gene3D" id="3.40.50.300">
    <property type="entry name" value="P-loop containing nucleotide triphosphate hydrolases"/>
    <property type="match status" value="1"/>
</dbReference>
<dbReference type="EMBL" id="JBHUCM010000064">
    <property type="protein sequence ID" value="MFD1546243.1"/>
    <property type="molecule type" value="Genomic_DNA"/>
</dbReference>
<dbReference type="InterPro" id="IPR036388">
    <property type="entry name" value="WH-like_DNA-bd_sf"/>
</dbReference>
<keyword evidence="10" id="KW-1185">Reference proteome</keyword>
<evidence type="ECO:0000256" key="7">
    <source>
        <dbReference type="SAM" id="MobiDB-lite"/>
    </source>
</evidence>
<evidence type="ECO:0000256" key="4">
    <source>
        <dbReference type="ARBA" id="ARBA00023163"/>
    </source>
</evidence>
<dbReference type="SUPFAM" id="SSF46894">
    <property type="entry name" value="C-terminal effector domain of the bipartite response regulators"/>
    <property type="match status" value="1"/>
</dbReference>
<reference evidence="10" key="1">
    <citation type="journal article" date="2019" name="Int. J. Syst. Evol. Microbiol.">
        <title>The Global Catalogue of Microorganisms (GCM) 10K type strain sequencing project: providing services to taxonomists for standard genome sequencing and annotation.</title>
        <authorList>
            <consortium name="The Broad Institute Genomics Platform"/>
            <consortium name="The Broad Institute Genome Sequencing Center for Infectious Disease"/>
            <person name="Wu L."/>
            <person name="Ma J."/>
        </authorList>
    </citation>
    <scope>NUCLEOTIDE SEQUENCE [LARGE SCALE GENOMIC DNA]</scope>
    <source>
        <strain evidence="10">CGMCC 1.15399</strain>
    </source>
</reference>
<keyword evidence="4" id="KW-0804">Transcription</keyword>
<dbReference type="PRINTS" id="PR00364">
    <property type="entry name" value="DISEASERSIST"/>
</dbReference>
<dbReference type="InterPro" id="IPR011990">
    <property type="entry name" value="TPR-like_helical_dom_sf"/>
</dbReference>
<name>A0ABW4GUV9_9ACTN</name>
<dbReference type="Pfam" id="PF00486">
    <property type="entry name" value="Trans_reg_C"/>
    <property type="match status" value="1"/>
</dbReference>
<keyword evidence="3 6" id="KW-0238">DNA-binding</keyword>
<dbReference type="InterPro" id="IPR051677">
    <property type="entry name" value="AfsR-DnrI-RedD_regulator"/>
</dbReference>
<dbReference type="SMART" id="SM01043">
    <property type="entry name" value="BTAD"/>
    <property type="match status" value="1"/>
</dbReference>
<evidence type="ECO:0000256" key="5">
    <source>
        <dbReference type="PROSITE-ProRule" id="PRU00339"/>
    </source>
</evidence>
<dbReference type="PANTHER" id="PTHR35807">
    <property type="entry name" value="TRANSCRIPTIONAL REGULATOR REDD-RELATED"/>
    <property type="match status" value="1"/>
</dbReference>
<dbReference type="Pfam" id="PF03704">
    <property type="entry name" value="BTAD"/>
    <property type="match status" value="1"/>
</dbReference>
<dbReference type="Pfam" id="PF00931">
    <property type="entry name" value="NB-ARC"/>
    <property type="match status" value="1"/>
</dbReference>
<evidence type="ECO:0000259" key="8">
    <source>
        <dbReference type="PROSITE" id="PS51755"/>
    </source>
</evidence>
<sequence>MLGTLEISRAGRPISLPAAKQRGVLATLLLQANQKVSHDQLIERIWDGTPPNDARGALHTHVARLRRALGDGHHDARRLIHTFNDSYVINLAPSSLDLSTFRDLTVRAAATQDATGKADLLRQALALWRGPVLADVPSESLHREEVPWVMEERLRAIERWFQLGLQLARHDETIVTLKEATADHPYHERLWAQLMIALHKAGRRAEALEAYRTIDTLLRKEFGIDPTQELVRVHSAILNDDPEPARILDETQPGLVTPSRQVLPPDTGEEPDSEVSDGVPQQLPSGIAYFTGRDKELKALDGLLVGDGHETSPPIVIATISGMGGVGKTTLAVHWAHRVMDRFPDGLLYLDLRGFGPGGHVDPGTALELLLHTLDVPAERIPARTDARSAMLRSVLAGRRVLMLLDNARDSAQVRPLLPGSHAVVLVTSRSQLRGLAVREGAHRVPLEQFSPAESTALLTRILGPERISAQARAAEELARSCVHLPLALTIAAEHATCRPGCSLKDLADEVRDQRTALDTLDTADDHEASLRAVFSWSYRALEPSAARMFRLLSLHPGADVSPPEAAALAGVTIPEARRLLELLTDRSLLERTIRDRHRFHDLLHAYAIEQSHQEDSETERTTAVRRALDWYLHTADRAADLLEPTRRRFPLTITHVPADPPVLAGPADAMAWLDEQRANLIAAITLSAEHGWHALTWRLPHVLWRFFFVRGHVRDWIDTHLLALDAARNAGDPRALAETTKNLGFAYWRSGHLSEALTYHHRALVLDQESGDRWGEAKTRNHLGFIYDRSGRFAEALDQQHRSLTLYEQEGDRCGQGRALIGIGNAYRQLDQHAASVPPLKRALAITREIGDRWGESLALIAIGFTYLA</sequence>
<dbReference type="CDD" id="cd00383">
    <property type="entry name" value="trans_reg_C"/>
    <property type="match status" value="1"/>
</dbReference>
<feature type="domain" description="OmpR/PhoB-type" evidence="8">
    <location>
        <begin position="1"/>
        <end position="91"/>
    </location>
</feature>
<dbReference type="Proteomes" id="UP001597097">
    <property type="component" value="Unassembled WGS sequence"/>
</dbReference>
<feature type="repeat" description="TPR" evidence="5">
    <location>
        <begin position="778"/>
        <end position="811"/>
    </location>
</feature>
<evidence type="ECO:0000256" key="6">
    <source>
        <dbReference type="PROSITE-ProRule" id="PRU01091"/>
    </source>
</evidence>
<dbReference type="SUPFAM" id="SSF52540">
    <property type="entry name" value="P-loop containing nucleoside triphosphate hydrolases"/>
    <property type="match status" value="1"/>
</dbReference>
<dbReference type="Pfam" id="PF13424">
    <property type="entry name" value="TPR_12"/>
    <property type="match status" value="1"/>
</dbReference>
<dbReference type="PROSITE" id="PS50005">
    <property type="entry name" value="TPR"/>
    <property type="match status" value="2"/>
</dbReference>
<dbReference type="SMART" id="SM00028">
    <property type="entry name" value="TPR"/>
    <property type="match status" value="4"/>
</dbReference>
<dbReference type="InterPro" id="IPR027417">
    <property type="entry name" value="P-loop_NTPase"/>
</dbReference>
<feature type="region of interest" description="Disordered" evidence="7">
    <location>
        <begin position="242"/>
        <end position="281"/>
    </location>
</feature>
<evidence type="ECO:0000313" key="10">
    <source>
        <dbReference type="Proteomes" id="UP001597097"/>
    </source>
</evidence>
<evidence type="ECO:0000256" key="1">
    <source>
        <dbReference type="ARBA" id="ARBA00005820"/>
    </source>
</evidence>
<dbReference type="InterPro" id="IPR019734">
    <property type="entry name" value="TPR_rpt"/>
</dbReference>
<protein>
    <submittedName>
        <fullName evidence="9">BTAD domain-containing putative transcriptional regulator</fullName>
    </submittedName>
</protein>
<dbReference type="PROSITE" id="PS51755">
    <property type="entry name" value="OMPR_PHOB"/>
    <property type="match status" value="1"/>
</dbReference>
<dbReference type="SUPFAM" id="SSF48452">
    <property type="entry name" value="TPR-like"/>
    <property type="match status" value="2"/>
</dbReference>
<organism evidence="9 10">
    <name type="scientific">Nonomuraea guangzhouensis</name>
    <dbReference type="NCBI Taxonomy" id="1291555"/>
    <lineage>
        <taxon>Bacteria</taxon>
        <taxon>Bacillati</taxon>
        <taxon>Actinomycetota</taxon>
        <taxon>Actinomycetes</taxon>
        <taxon>Streptosporangiales</taxon>
        <taxon>Streptosporangiaceae</taxon>
        <taxon>Nonomuraea</taxon>
    </lineage>
</organism>
<comment type="caution">
    <text evidence="9">The sequence shown here is derived from an EMBL/GenBank/DDBJ whole genome shotgun (WGS) entry which is preliminary data.</text>
</comment>
<dbReference type="SMART" id="SM00862">
    <property type="entry name" value="Trans_reg_C"/>
    <property type="match status" value="1"/>
</dbReference>
<dbReference type="CDD" id="cd15831">
    <property type="entry name" value="BTAD"/>
    <property type="match status" value="1"/>
</dbReference>
<dbReference type="PANTHER" id="PTHR35807:SF1">
    <property type="entry name" value="TRANSCRIPTIONAL REGULATOR REDD"/>
    <property type="match status" value="1"/>
</dbReference>
<dbReference type="Gene3D" id="1.10.10.10">
    <property type="entry name" value="Winged helix-like DNA-binding domain superfamily/Winged helix DNA-binding domain"/>
    <property type="match status" value="1"/>
</dbReference>
<dbReference type="InterPro" id="IPR001867">
    <property type="entry name" value="OmpR/PhoB-type_DNA-bd"/>
</dbReference>
<proteinExistence type="inferred from homology"/>
<dbReference type="InterPro" id="IPR002182">
    <property type="entry name" value="NB-ARC"/>
</dbReference>
<comment type="similarity">
    <text evidence="1">Belongs to the AfsR/DnrI/RedD regulatory family.</text>
</comment>
<keyword evidence="2" id="KW-0805">Transcription regulation</keyword>
<feature type="non-terminal residue" evidence="9">
    <location>
        <position position="870"/>
    </location>
</feature>
<feature type="DNA-binding region" description="OmpR/PhoB-type" evidence="6">
    <location>
        <begin position="1"/>
        <end position="91"/>
    </location>
</feature>
<accession>A0ABW4GUV9</accession>
<dbReference type="InterPro" id="IPR016032">
    <property type="entry name" value="Sig_transdc_resp-reg_C-effctor"/>
</dbReference>
<evidence type="ECO:0000313" key="9">
    <source>
        <dbReference type="EMBL" id="MFD1546243.1"/>
    </source>
</evidence>
<dbReference type="InterPro" id="IPR005158">
    <property type="entry name" value="BTAD"/>
</dbReference>
<evidence type="ECO:0000256" key="2">
    <source>
        <dbReference type="ARBA" id="ARBA00023015"/>
    </source>
</evidence>
<gene>
    <name evidence="9" type="ORF">ACFSJ0_55065</name>
</gene>